<evidence type="ECO:0000256" key="2">
    <source>
        <dbReference type="ARBA" id="ARBA00022603"/>
    </source>
</evidence>
<dbReference type="InterPro" id="IPR013216">
    <property type="entry name" value="Methyltransf_11"/>
</dbReference>
<keyword evidence="3 5" id="KW-0808">Transferase</keyword>
<sequence length="246" mass="26424">MADEEYLSRARSFGSRAADYAAHRPDYPADGIRWALGGAARSVLDLAAGTGKLTDGLLPLGLEVTAVEPDEEMRAELTRRLPTVEALAGTAEAIPLAAGSVDAVLVGQAFHWFDQEAALDEIGRVLRPGGTVGLLWNGEDSSVEWMAGLLAVAGTSVGNSAPARSTMPGHPSFCPPEVAWFPHTQRRTADSLAATFATHSRMIVIAERERELVLGRIREYLSTRPETAHGEFDAPLVTKVVRAKRR</sequence>
<dbReference type="Pfam" id="PF08241">
    <property type="entry name" value="Methyltransf_11"/>
    <property type="match status" value="1"/>
</dbReference>
<dbReference type="CDD" id="cd02440">
    <property type="entry name" value="AdoMet_MTases"/>
    <property type="match status" value="1"/>
</dbReference>
<dbReference type="SUPFAM" id="SSF53335">
    <property type="entry name" value="S-adenosyl-L-methionine-dependent methyltransferases"/>
    <property type="match status" value="1"/>
</dbReference>
<gene>
    <name evidence="5" type="ORF">ACFPCV_12920</name>
</gene>
<reference evidence="6" key="1">
    <citation type="journal article" date="2019" name="Int. J. Syst. Evol. Microbiol.">
        <title>The Global Catalogue of Microorganisms (GCM) 10K type strain sequencing project: providing services to taxonomists for standard genome sequencing and annotation.</title>
        <authorList>
            <consortium name="The Broad Institute Genomics Platform"/>
            <consortium name="The Broad Institute Genome Sequencing Center for Infectious Disease"/>
            <person name="Wu L."/>
            <person name="Ma J."/>
        </authorList>
    </citation>
    <scope>NUCLEOTIDE SEQUENCE [LARGE SCALE GENOMIC DNA]</scope>
    <source>
        <strain evidence="6">ZS-22-S1</strain>
    </source>
</reference>
<dbReference type="PANTHER" id="PTHR44942:SF4">
    <property type="entry name" value="METHYLTRANSFERASE TYPE 11 DOMAIN-CONTAINING PROTEIN"/>
    <property type="match status" value="1"/>
</dbReference>
<evidence type="ECO:0000256" key="1">
    <source>
        <dbReference type="ARBA" id="ARBA00008361"/>
    </source>
</evidence>
<dbReference type="GO" id="GO:0032259">
    <property type="term" value="P:methylation"/>
    <property type="evidence" value="ECO:0007669"/>
    <property type="project" value="UniProtKB-KW"/>
</dbReference>
<dbReference type="EC" id="2.1.1.-" evidence="5"/>
<dbReference type="Proteomes" id="UP001595859">
    <property type="component" value="Unassembled WGS sequence"/>
</dbReference>
<dbReference type="PANTHER" id="PTHR44942">
    <property type="entry name" value="METHYLTRANSF_11 DOMAIN-CONTAINING PROTEIN"/>
    <property type="match status" value="1"/>
</dbReference>
<dbReference type="Gene3D" id="3.40.50.150">
    <property type="entry name" value="Vaccinia Virus protein VP39"/>
    <property type="match status" value="1"/>
</dbReference>
<dbReference type="InterPro" id="IPR029063">
    <property type="entry name" value="SAM-dependent_MTases_sf"/>
</dbReference>
<protein>
    <submittedName>
        <fullName evidence="5">Class I SAM-dependent methyltransferase</fullName>
        <ecNumber evidence="5">2.1.1.-</ecNumber>
    </submittedName>
</protein>
<accession>A0ABV9S406</accession>
<dbReference type="EMBL" id="JBHSIS010000006">
    <property type="protein sequence ID" value="MFC4854409.1"/>
    <property type="molecule type" value="Genomic_DNA"/>
</dbReference>
<dbReference type="GO" id="GO:0008168">
    <property type="term" value="F:methyltransferase activity"/>
    <property type="evidence" value="ECO:0007669"/>
    <property type="project" value="UniProtKB-KW"/>
</dbReference>
<evidence type="ECO:0000313" key="6">
    <source>
        <dbReference type="Proteomes" id="UP001595859"/>
    </source>
</evidence>
<evidence type="ECO:0000259" key="4">
    <source>
        <dbReference type="Pfam" id="PF08241"/>
    </source>
</evidence>
<feature type="domain" description="Methyltransferase type 11" evidence="4">
    <location>
        <begin position="44"/>
        <end position="132"/>
    </location>
</feature>
<evidence type="ECO:0000313" key="5">
    <source>
        <dbReference type="EMBL" id="MFC4854409.1"/>
    </source>
</evidence>
<keyword evidence="6" id="KW-1185">Reference proteome</keyword>
<proteinExistence type="inferred from homology"/>
<organism evidence="5 6">
    <name type="scientific">Actinophytocola glycyrrhizae</name>
    <dbReference type="NCBI Taxonomy" id="2044873"/>
    <lineage>
        <taxon>Bacteria</taxon>
        <taxon>Bacillati</taxon>
        <taxon>Actinomycetota</taxon>
        <taxon>Actinomycetes</taxon>
        <taxon>Pseudonocardiales</taxon>
        <taxon>Pseudonocardiaceae</taxon>
    </lineage>
</organism>
<dbReference type="InterPro" id="IPR051052">
    <property type="entry name" value="Diverse_substrate_MTase"/>
</dbReference>
<dbReference type="RefSeq" id="WP_378056354.1">
    <property type="nucleotide sequence ID" value="NZ_JBHSIS010000006.1"/>
</dbReference>
<name>A0ABV9S406_9PSEU</name>
<keyword evidence="2 5" id="KW-0489">Methyltransferase</keyword>
<comment type="similarity">
    <text evidence="1">Belongs to the methyltransferase superfamily.</text>
</comment>
<comment type="caution">
    <text evidence="5">The sequence shown here is derived from an EMBL/GenBank/DDBJ whole genome shotgun (WGS) entry which is preliminary data.</text>
</comment>
<evidence type="ECO:0000256" key="3">
    <source>
        <dbReference type="ARBA" id="ARBA00022679"/>
    </source>
</evidence>